<reference evidence="1" key="1">
    <citation type="submission" date="2007-10" db="EMBL/GenBank/DDBJ databases">
        <authorList>
            <person name="Fulton L."/>
            <person name="Clifton S."/>
            <person name="Fulton B."/>
            <person name="Xu J."/>
            <person name="Minx P."/>
            <person name="Pepin K.H."/>
            <person name="Johnson M."/>
            <person name="Thiruvilangam P."/>
            <person name="Bhonagiri V."/>
            <person name="Nash W.E."/>
            <person name="Mardis E.R."/>
            <person name="Wilson R.K."/>
        </authorList>
    </citation>
    <scope>NUCLEOTIDE SEQUENCE [LARGE SCALE GENOMIC DNA]</scope>
    <source>
        <strain evidence="1">DSM 17216</strain>
    </source>
</reference>
<evidence type="ECO:0000313" key="1">
    <source>
        <dbReference type="EMBL" id="EDS04498.1"/>
    </source>
</evidence>
<evidence type="ECO:0000313" key="2">
    <source>
        <dbReference type="Proteomes" id="UP000005819"/>
    </source>
</evidence>
<gene>
    <name evidence="1" type="ORF">ALIPUT_00369</name>
</gene>
<name>B0MSW7_9BACT</name>
<protein>
    <submittedName>
        <fullName evidence="1">Uncharacterized protein</fullName>
    </submittedName>
</protein>
<dbReference type="EMBL" id="ABFK02000016">
    <property type="protein sequence ID" value="EDS04498.1"/>
    <property type="molecule type" value="Genomic_DNA"/>
</dbReference>
<proteinExistence type="predicted"/>
<organism evidence="1 2">
    <name type="scientific">Alistipes putredinis DSM 17216</name>
    <dbReference type="NCBI Taxonomy" id="445970"/>
    <lineage>
        <taxon>Bacteria</taxon>
        <taxon>Pseudomonadati</taxon>
        <taxon>Bacteroidota</taxon>
        <taxon>Bacteroidia</taxon>
        <taxon>Bacteroidales</taxon>
        <taxon>Rikenellaceae</taxon>
        <taxon>Alistipes</taxon>
    </lineage>
</organism>
<accession>B0MSW7</accession>
<dbReference type="Proteomes" id="UP000005819">
    <property type="component" value="Unassembled WGS sequence"/>
</dbReference>
<reference evidence="1" key="2">
    <citation type="submission" date="2013-09" db="EMBL/GenBank/DDBJ databases">
        <title>Draft genome sequence of Alistipes putredinis (DSM 17216).</title>
        <authorList>
            <person name="Sudarsanam P."/>
            <person name="Ley R."/>
            <person name="Guruge J."/>
            <person name="Turnbaugh P.J."/>
            <person name="Mahowald M."/>
            <person name="Liep D."/>
            <person name="Gordon J."/>
        </authorList>
    </citation>
    <scope>NUCLEOTIDE SEQUENCE</scope>
    <source>
        <strain evidence="1">DSM 17216</strain>
    </source>
</reference>
<sequence>MLSGRFVRFGCDGMFFDGRRERLSAVLLPGGGFGLPARPEGPKGTLFSEKFELTAS</sequence>
<dbReference type="AlphaFoldDB" id="B0MSW7"/>
<comment type="caution">
    <text evidence="1">The sequence shown here is derived from an EMBL/GenBank/DDBJ whole genome shotgun (WGS) entry which is preliminary data.</text>
</comment>
<dbReference type="HOGENOM" id="CLU_3003815_0_0_10"/>
<keyword evidence="2" id="KW-1185">Reference proteome</keyword>